<accession>A0ABQ6CMI8</accession>
<comment type="caution">
    <text evidence="2">The sequence shown here is derived from an EMBL/GenBank/DDBJ whole genome shotgun (WGS) entry which is preliminary data.</text>
</comment>
<dbReference type="Proteomes" id="UP001156882">
    <property type="component" value="Unassembled WGS sequence"/>
</dbReference>
<feature type="transmembrane region" description="Helical" evidence="1">
    <location>
        <begin position="224"/>
        <end position="247"/>
    </location>
</feature>
<feature type="transmembrane region" description="Helical" evidence="1">
    <location>
        <begin position="99"/>
        <end position="119"/>
    </location>
</feature>
<dbReference type="EMBL" id="BSPC01000038">
    <property type="protein sequence ID" value="GLS20993.1"/>
    <property type="molecule type" value="Genomic_DNA"/>
</dbReference>
<gene>
    <name evidence="2" type="ORF">GCM10007874_40100</name>
</gene>
<keyword evidence="1" id="KW-1133">Transmembrane helix</keyword>
<organism evidence="2 3">
    <name type="scientific">Labrys miyagiensis</name>
    <dbReference type="NCBI Taxonomy" id="346912"/>
    <lineage>
        <taxon>Bacteria</taxon>
        <taxon>Pseudomonadati</taxon>
        <taxon>Pseudomonadota</taxon>
        <taxon>Alphaproteobacteria</taxon>
        <taxon>Hyphomicrobiales</taxon>
        <taxon>Xanthobacteraceae</taxon>
        <taxon>Labrys</taxon>
    </lineage>
</organism>
<evidence type="ECO:0000256" key="1">
    <source>
        <dbReference type="SAM" id="Phobius"/>
    </source>
</evidence>
<feature type="transmembrane region" description="Helical" evidence="1">
    <location>
        <begin position="152"/>
        <end position="174"/>
    </location>
</feature>
<feature type="transmembrane region" description="Helical" evidence="1">
    <location>
        <begin position="34"/>
        <end position="52"/>
    </location>
</feature>
<dbReference type="InterPro" id="IPR046291">
    <property type="entry name" value="DUF6328"/>
</dbReference>
<keyword evidence="1" id="KW-0812">Transmembrane</keyword>
<evidence type="ECO:0000313" key="2">
    <source>
        <dbReference type="EMBL" id="GLS20993.1"/>
    </source>
</evidence>
<proteinExistence type="predicted"/>
<feature type="transmembrane region" description="Helical" evidence="1">
    <location>
        <begin position="186"/>
        <end position="204"/>
    </location>
</feature>
<evidence type="ECO:0000313" key="3">
    <source>
        <dbReference type="Proteomes" id="UP001156882"/>
    </source>
</evidence>
<dbReference type="Pfam" id="PF19853">
    <property type="entry name" value="DUF6328"/>
    <property type="match status" value="2"/>
</dbReference>
<keyword evidence="3" id="KW-1185">Reference proteome</keyword>
<feature type="transmembrane region" description="Helical" evidence="1">
    <location>
        <begin position="253"/>
        <end position="276"/>
    </location>
</feature>
<sequence length="285" mass="30674">MLMLGAQVLLGFQFQAPFQDAFGQLSQTEKTLELLLLVIMTVVIGLLIAPSAHHRIVYDGRATASLDRFVAQMSELTLAPFSTALALNLAIAASRTVGITSAWITGIASCAFTTLLWYAPALANKGGKPVTTSDDKTPLEAKIDYVLTEARVILPGAQAMLGFQLAIVLTSGFVQLPSQVKTIHGFALGLIAISTVLLITPATYHRLVYAGNNEPSFHRLASRLLLSASIFLALGLAADTYVVALKISENSRIAVSLALIALVVLAALWIVWPWLLRRKTEREHA</sequence>
<name>A0ABQ6CMI8_9HYPH</name>
<reference evidence="3" key="1">
    <citation type="journal article" date="2019" name="Int. J. Syst. Evol. Microbiol.">
        <title>The Global Catalogue of Microorganisms (GCM) 10K type strain sequencing project: providing services to taxonomists for standard genome sequencing and annotation.</title>
        <authorList>
            <consortium name="The Broad Institute Genomics Platform"/>
            <consortium name="The Broad Institute Genome Sequencing Center for Infectious Disease"/>
            <person name="Wu L."/>
            <person name="Ma J."/>
        </authorList>
    </citation>
    <scope>NUCLEOTIDE SEQUENCE [LARGE SCALE GENOMIC DNA]</scope>
    <source>
        <strain evidence="3">NBRC 101365</strain>
    </source>
</reference>
<feature type="transmembrane region" description="Helical" evidence="1">
    <location>
        <begin position="73"/>
        <end position="93"/>
    </location>
</feature>
<keyword evidence="1" id="KW-0472">Membrane</keyword>
<protein>
    <submittedName>
        <fullName evidence="2">Uncharacterized protein</fullName>
    </submittedName>
</protein>